<sequence>MHTPGHFEAFFGRPGGENQNLKSFYRAFSSLKRLLGRQNKTRVLMCHHQKPPKNNNQSHLNIFVDDFTRVNMGMKIPPPPTPPHSQKLLQRSQ</sequence>
<name>A0A822XXA2_NELNU</name>
<accession>A0A822XXA2</accession>
<dbReference type="EMBL" id="DUZY01000001">
    <property type="protein sequence ID" value="DAD23646.1"/>
    <property type="molecule type" value="Genomic_DNA"/>
</dbReference>
<evidence type="ECO:0000313" key="2">
    <source>
        <dbReference type="EMBL" id="DAD23646.1"/>
    </source>
</evidence>
<keyword evidence="3" id="KW-1185">Reference proteome</keyword>
<gene>
    <name evidence="2" type="ORF">HUJ06_025109</name>
</gene>
<feature type="region of interest" description="Disordered" evidence="1">
    <location>
        <begin position="71"/>
        <end position="93"/>
    </location>
</feature>
<comment type="caution">
    <text evidence="2">The sequence shown here is derived from an EMBL/GenBank/DDBJ whole genome shotgun (WGS) entry which is preliminary data.</text>
</comment>
<dbReference type="Proteomes" id="UP000607653">
    <property type="component" value="Unassembled WGS sequence"/>
</dbReference>
<evidence type="ECO:0000256" key="1">
    <source>
        <dbReference type="SAM" id="MobiDB-lite"/>
    </source>
</evidence>
<dbReference type="AlphaFoldDB" id="A0A822XXA2"/>
<evidence type="ECO:0000313" key="3">
    <source>
        <dbReference type="Proteomes" id="UP000607653"/>
    </source>
</evidence>
<proteinExistence type="predicted"/>
<protein>
    <submittedName>
        <fullName evidence="2">Uncharacterized protein</fullName>
    </submittedName>
</protein>
<reference evidence="2 3" key="1">
    <citation type="journal article" date="2020" name="Mol. Biol. Evol.">
        <title>Distinct Expression and Methylation Patterns for Genes with Different Fates following a Single Whole-Genome Duplication in Flowering Plants.</title>
        <authorList>
            <person name="Shi T."/>
            <person name="Rahmani R.S."/>
            <person name="Gugger P.F."/>
            <person name="Wang M."/>
            <person name="Li H."/>
            <person name="Zhang Y."/>
            <person name="Li Z."/>
            <person name="Wang Q."/>
            <person name="Van de Peer Y."/>
            <person name="Marchal K."/>
            <person name="Chen J."/>
        </authorList>
    </citation>
    <scope>NUCLEOTIDE SEQUENCE [LARGE SCALE GENOMIC DNA]</scope>
    <source>
        <tissue evidence="2">Leaf</tissue>
    </source>
</reference>
<organism evidence="2 3">
    <name type="scientific">Nelumbo nucifera</name>
    <name type="common">Sacred lotus</name>
    <dbReference type="NCBI Taxonomy" id="4432"/>
    <lineage>
        <taxon>Eukaryota</taxon>
        <taxon>Viridiplantae</taxon>
        <taxon>Streptophyta</taxon>
        <taxon>Embryophyta</taxon>
        <taxon>Tracheophyta</taxon>
        <taxon>Spermatophyta</taxon>
        <taxon>Magnoliopsida</taxon>
        <taxon>Proteales</taxon>
        <taxon>Nelumbonaceae</taxon>
        <taxon>Nelumbo</taxon>
    </lineage>
</organism>